<accession>M1C4K5</accession>
<dbReference type="InParanoid" id="M1C4K5"/>
<dbReference type="AlphaFoldDB" id="M1C4K5"/>
<keyword evidence="2 4" id="KW-0863">Zinc-finger</keyword>
<name>M1C4K5_SOLTU</name>
<dbReference type="Pfam" id="PF06839">
    <property type="entry name" value="Zn_ribbon_GRF"/>
    <property type="match status" value="1"/>
</dbReference>
<evidence type="ECO:0000256" key="1">
    <source>
        <dbReference type="ARBA" id="ARBA00022723"/>
    </source>
</evidence>
<dbReference type="Gramene" id="PGSC0003DMT400059674">
    <property type="protein sequence ID" value="PGSC0003DMT400059674"/>
    <property type="gene ID" value="PGSC0003DMG400023197"/>
</dbReference>
<evidence type="ECO:0000256" key="4">
    <source>
        <dbReference type="PROSITE-ProRule" id="PRU01343"/>
    </source>
</evidence>
<dbReference type="PROSITE" id="PS51999">
    <property type="entry name" value="ZF_GRF"/>
    <property type="match status" value="1"/>
</dbReference>
<protein>
    <recommendedName>
        <fullName evidence="6">GRF-type domain-containing protein</fullName>
    </recommendedName>
</protein>
<dbReference type="Proteomes" id="UP000011115">
    <property type="component" value="Unassembled WGS sequence"/>
</dbReference>
<reference evidence="8" key="1">
    <citation type="journal article" date="2011" name="Nature">
        <title>Genome sequence and analysis of the tuber crop potato.</title>
        <authorList>
            <consortium name="The Potato Genome Sequencing Consortium"/>
        </authorList>
    </citation>
    <scope>NUCLEOTIDE SEQUENCE [LARGE SCALE GENOMIC DNA]</scope>
    <source>
        <strain evidence="8">cv. DM1-3 516 R44</strain>
    </source>
</reference>
<dbReference type="PaxDb" id="4113-PGSC0003DMT400059674"/>
<evidence type="ECO:0000256" key="2">
    <source>
        <dbReference type="ARBA" id="ARBA00022771"/>
    </source>
</evidence>
<dbReference type="HOGENOM" id="CLU_998929_0_0_1"/>
<reference evidence="7" key="2">
    <citation type="submission" date="2015-06" db="UniProtKB">
        <authorList>
            <consortium name="EnsemblPlants"/>
        </authorList>
    </citation>
    <scope>IDENTIFICATION</scope>
    <source>
        <strain evidence="7">DM1-3 516 R44</strain>
    </source>
</reference>
<evidence type="ECO:0000259" key="6">
    <source>
        <dbReference type="PROSITE" id="PS51999"/>
    </source>
</evidence>
<dbReference type="EnsemblPlants" id="PGSC0003DMT400059674">
    <property type="protein sequence ID" value="PGSC0003DMT400059674"/>
    <property type="gene ID" value="PGSC0003DMG400023197"/>
</dbReference>
<proteinExistence type="predicted"/>
<feature type="domain" description="GRF-type" evidence="6">
    <location>
        <begin position="24"/>
        <end position="65"/>
    </location>
</feature>
<dbReference type="STRING" id="4113.M1C4K5"/>
<keyword evidence="3" id="KW-0862">Zinc</keyword>
<evidence type="ECO:0000256" key="5">
    <source>
        <dbReference type="SAM" id="MobiDB-lite"/>
    </source>
</evidence>
<feature type="region of interest" description="Disordered" evidence="5">
    <location>
        <begin position="248"/>
        <end position="279"/>
    </location>
</feature>
<keyword evidence="8" id="KW-1185">Reference proteome</keyword>
<evidence type="ECO:0000313" key="8">
    <source>
        <dbReference type="Proteomes" id="UP000011115"/>
    </source>
</evidence>
<evidence type="ECO:0000256" key="3">
    <source>
        <dbReference type="ARBA" id="ARBA00022833"/>
    </source>
</evidence>
<dbReference type="PANTHER" id="PTHR33248">
    <property type="entry name" value="ZINC ION-BINDING PROTEIN"/>
    <property type="match status" value="1"/>
</dbReference>
<organism evidence="7 8">
    <name type="scientific">Solanum tuberosum</name>
    <name type="common">Potato</name>
    <dbReference type="NCBI Taxonomy" id="4113"/>
    <lineage>
        <taxon>Eukaryota</taxon>
        <taxon>Viridiplantae</taxon>
        <taxon>Streptophyta</taxon>
        <taxon>Embryophyta</taxon>
        <taxon>Tracheophyta</taxon>
        <taxon>Spermatophyta</taxon>
        <taxon>Magnoliopsida</taxon>
        <taxon>eudicotyledons</taxon>
        <taxon>Gunneridae</taxon>
        <taxon>Pentapetalae</taxon>
        <taxon>asterids</taxon>
        <taxon>lamiids</taxon>
        <taxon>Solanales</taxon>
        <taxon>Solanaceae</taxon>
        <taxon>Solanoideae</taxon>
        <taxon>Solaneae</taxon>
        <taxon>Solanum</taxon>
    </lineage>
</organism>
<dbReference type="InterPro" id="IPR010666">
    <property type="entry name" value="Znf_GRF"/>
</dbReference>
<feature type="compositionally biased region" description="Polar residues" evidence="5">
    <location>
        <begin position="267"/>
        <end position="279"/>
    </location>
</feature>
<keyword evidence="1" id="KW-0479">Metal-binding</keyword>
<sequence>MSNAKLNKLCMEESDPMLKTIVRCKHGSLLHMQTSWSKSNPGRRFWSCPYYGENNCHFFRWRDREEIDPRSQFILPILVNKIKELEDEVWRRQIQINEQQVLIDNFTVEKRFKRRKLKWCDGHVGGALAAAGGLPLALFAGAADALGAAGAIGGLPLAPFVGIADALGAANGLSLDLFASPGDTLGAAGGLPLDLFACHGDALVGTREGGRRRTALQKRLPPRAVGQMYLRVLESTKKYRYIAKEQVQKDEGRMGRTGVPSALRGASPQSSETGLGSAS</sequence>
<dbReference type="GO" id="GO:0008270">
    <property type="term" value="F:zinc ion binding"/>
    <property type="evidence" value="ECO:0007669"/>
    <property type="project" value="UniProtKB-KW"/>
</dbReference>
<evidence type="ECO:0000313" key="7">
    <source>
        <dbReference type="EnsemblPlants" id="PGSC0003DMT400059674"/>
    </source>
</evidence>